<evidence type="ECO:0000313" key="4">
    <source>
        <dbReference type="Proteomes" id="UP000580568"/>
    </source>
</evidence>
<name>A0A6V8SC65_9CLOT</name>
<sequence length="219" mass="25189">MKKRFVVSILLSISLSIPTIAYGIDNQTANTNVDSRNQVNQNESYHHKVKASGRENKFEALLKVEGLSGENKKSLEVALQKKLELKQQFFSLAGNKVHDQKGFDEFKSQAKAIKDKVINKQITEEEGKKQLDELRNNRRQSSEMWKNLSADGKKKMEELEKESRTLRENNKKYFEEYKKAAESKDTVSINNAAKNVIEAINKQNSLMQRKIDILKKEAK</sequence>
<evidence type="ECO:0000256" key="1">
    <source>
        <dbReference type="SAM" id="MobiDB-lite"/>
    </source>
</evidence>
<dbReference type="RefSeq" id="WP_183276356.1">
    <property type="nucleotide sequence ID" value="NZ_BLZR01000001.1"/>
</dbReference>
<feature type="signal peptide" evidence="2">
    <location>
        <begin position="1"/>
        <end position="23"/>
    </location>
</feature>
<comment type="caution">
    <text evidence="3">The sequence shown here is derived from an EMBL/GenBank/DDBJ whole genome shotgun (WGS) entry which is preliminary data.</text>
</comment>
<evidence type="ECO:0000256" key="2">
    <source>
        <dbReference type="SAM" id="SignalP"/>
    </source>
</evidence>
<dbReference type="AlphaFoldDB" id="A0A6V8SC65"/>
<dbReference type="Proteomes" id="UP000580568">
    <property type="component" value="Unassembled WGS sequence"/>
</dbReference>
<feature type="region of interest" description="Disordered" evidence="1">
    <location>
        <begin position="128"/>
        <end position="164"/>
    </location>
</feature>
<accession>A0A6V8SC65</accession>
<evidence type="ECO:0000313" key="3">
    <source>
        <dbReference type="EMBL" id="GFP74817.1"/>
    </source>
</evidence>
<protein>
    <submittedName>
        <fullName evidence="3">Uncharacterized protein</fullName>
    </submittedName>
</protein>
<keyword evidence="4" id="KW-1185">Reference proteome</keyword>
<feature type="compositionally biased region" description="Basic and acidic residues" evidence="1">
    <location>
        <begin position="151"/>
        <end position="164"/>
    </location>
</feature>
<reference evidence="3 4" key="1">
    <citation type="submission" date="2020-07" db="EMBL/GenBank/DDBJ databases">
        <title>A new beta-1,3-glucan-decomposing anaerobic bacterium isolated from anoxic soil subjected to biological soil disinfestation.</title>
        <authorList>
            <person name="Ueki A."/>
            <person name="Tonouchi A."/>
        </authorList>
    </citation>
    <scope>NUCLEOTIDE SEQUENCE [LARGE SCALE GENOMIC DNA]</scope>
    <source>
        <strain evidence="3 4">TW1</strain>
    </source>
</reference>
<dbReference type="EMBL" id="BLZR01000001">
    <property type="protein sequence ID" value="GFP74817.1"/>
    <property type="molecule type" value="Genomic_DNA"/>
</dbReference>
<feature type="chain" id="PRO_5028338700" evidence="2">
    <location>
        <begin position="24"/>
        <end position="219"/>
    </location>
</feature>
<gene>
    <name evidence="3" type="ORF">bsdtw1_00879</name>
</gene>
<organism evidence="3 4">
    <name type="scientific">Clostridium fungisolvens</name>
    <dbReference type="NCBI Taxonomy" id="1604897"/>
    <lineage>
        <taxon>Bacteria</taxon>
        <taxon>Bacillati</taxon>
        <taxon>Bacillota</taxon>
        <taxon>Clostridia</taxon>
        <taxon>Eubacteriales</taxon>
        <taxon>Clostridiaceae</taxon>
        <taxon>Clostridium</taxon>
    </lineage>
</organism>
<proteinExistence type="predicted"/>
<keyword evidence="2" id="KW-0732">Signal</keyword>